<comment type="caution">
    <text evidence="2">The sequence shown here is derived from an EMBL/GenBank/DDBJ whole genome shotgun (WGS) entry which is preliminary data.</text>
</comment>
<accession>A0AAU9PRQ8</accession>
<protein>
    <submittedName>
        <fullName evidence="2">Uncharacterized protein</fullName>
    </submittedName>
</protein>
<evidence type="ECO:0000313" key="2">
    <source>
        <dbReference type="EMBL" id="CAH1452682.1"/>
    </source>
</evidence>
<evidence type="ECO:0000313" key="3">
    <source>
        <dbReference type="Proteomes" id="UP001157418"/>
    </source>
</evidence>
<dbReference type="AlphaFoldDB" id="A0AAU9PRQ8"/>
<feature type="region of interest" description="Disordered" evidence="1">
    <location>
        <begin position="71"/>
        <end position="116"/>
    </location>
</feature>
<sequence>MNNPVDQLRRKSRCHCDILFQSTFLRRKNTCRHPTTASHLQANQLANPIVGRPCPGEMTLITAFVLSGRDHRPHMIDQSPPAGATTPPNHLQSPTVNIRRRSPSSINITRRGTPHC</sequence>
<reference evidence="2 3" key="1">
    <citation type="submission" date="2022-01" db="EMBL/GenBank/DDBJ databases">
        <authorList>
            <person name="Xiong W."/>
            <person name="Schranz E."/>
        </authorList>
    </citation>
    <scope>NUCLEOTIDE SEQUENCE [LARGE SCALE GENOMIC DNA]</scope>
</reference>
<evidence type="ECO:0000256" key="1">
    <source>
        <dbReference type="SAM" id="MobiDB-lite"/>
    </source>
</evidence>
<feature type="compositionally biased region" description="Polar residues" evidence="1">
    <location>
        <begin position="86"/>
        <end position="96"/>
    </location>
</feature>
<keyword evidence="3" id="KW-1185">Reference proteome</keyword>
<dbReference type="Proteomes" id="UP001157418">
    <property type="component" value="Unassembled WGS sequence"/>
</dbReference>
<dbReference type="EMBL" id="CAKMRJ010005745">
    <property type="protein sequence ID" value="CAH1452682.1"/>
    <property type="molecule type" value="Genomic_DNA"/>
</dbReference>
<name>A0AAU9PRQ8_9ASTR</name>
<proteinExistence type="predicted"/>
<organism evidence="2 3">
    <name type="scientific">Lactuca virosa</name>
    <dbReference type="NCBI Taxonomy" id="75947"/>
    <lineage>
        <taxon>Eukaryota</taxon>
        <taxon>Viridiplantae</taxon>
        <taxon>Streptophyta</taxon>
        <taxon>Embryophyta</taxon>
        <taxon>Tracheophyta</taxon>
        <taxon>Spermatophyta</taxon>
        <taxon>Magnoliopsida</taxon>
        <taxon>eudicotyledons</taxon>
        <taxon>Gunneridae</taxon>
        <taxon>Pentapetalae</taxon>
        <taxon>asterids</taxon>
        <taxon>campanulids</taxon>
        <taxon>Asterales</taxon>
        <taxon>Asteraceae</taxon>
        <taxon>Cichorioideae</taxon>
        <taxon>Cichorieae</taxon>
        <taxon>Lactucinae</taxon>
        <taxon>Lactuca</taxon>
    </lineage>
</organism>
<gene>
    <name evidence="2" type="ORF">LVIROSA_LOCUS37971</name>
</gene>